<dbReference type="RefSeq" id="WP_111326396.1">
    <property type="nucleotide sequence ID" value="NZ_BIFX01000001.1"/>
</dbReference>
<feature type="domain" description="RNA polymerase sigma-70 region 2" evidence="7">
    <location>
        <begin position="13"/>
        <end position="81"/>
    </location>
</feature>
<accession>A0A326U2B9</accession>
<keyword evidence="2 6" id="KW-0805">Transcription regulation</keyword>
<name>A0A326U2B9_THEHA</name>
<dbReference type="InterPro" id="IPR036388">
    <property type="entry name" value="WH-like_DNA-bd_sf"/>
</dbReference>
<sequence>MIARKDHAALYEFYKRYNKRLYGYLWTVLEQDRAWTEDLVQEVFLCVWHAAGSYRGEASVATWLFRIAHHLAMNAKRKRRRWLEEQPDEAEDSASYGASLEEGVIQRLHLLQAIEHLSAKHRAVLDLLFVQGFTVEEAAHILRVPVGTVKSRLSYARRSLAALLQDAELREVIPHE</sequence>
<dbReference type="Gene3D" id="1.10.10.10">
    <property type="entry name" value="Winged helix-like DNA-binding domain superfamily/Winged helix DNA-binding domain"/>
    <property type="match status" value="1"/>
</dbReference>
<dbReference type="GO" id="GO:0006950">
    <property type="term" value="P:response to stress"/>
    <property type="evidence" value="ECO:0007669"/>
    <property type="project" value="UniProtKB-ARBA"/>
</dbReference>
<dbReference type="GO" id="GO:0003677">
    <property type="term" value="F:DNA binding"/>
    <property type="evidence" value="ECO:0007669"/>
    <property type="project" value="UniProtKB-KW"/>
</dbReference>
<keyword evidence="3 6" id="KW-0731">Sigma factor</keyword>
<organism evidence="9 10">
    <name type="scientific">Thermosporothrix hazakensis</name>
    <dbReference type="NCBI Taxonomy" id="644383"/>
    <lineage>
        <taxon>Bacteria</taxon>
        <taxon>Bacillati</taxon>
        <taxon>Chloroflexota</taxon>
        <taxon>Ktedonobacteria</taxon>
        <taxon>Ktedonobacterales</taxon>
        <taxon>Thermosporotrichaceae</taxon>
        <taxon>Thermosporothrix</taxon>
    </lineage>
</organism>
<dbReference type="InterPro" id="IPR014284">
    <property type="entry name" value="RNA_pol_sigma-70_dom"/>
</dbReference>
<dbReference type="EMBL" id="QKUF01000048">
    <property type="protein sequence ID" value="PZW19363.1"/>
    <property type="molecule type" value="Genomic_DNA"/>
</dbReference>
<proteinExistence type="inferred from homology"/>
<feature type="domain" description="RNA polymerase sigma factor 70 region 4 type 2" evidence="8">
    <location>
        <begin position="110"/>
        <end position="160"/>
    </location>
</feature>
<evidence type="ECO:0000256" key="1">
    <source>
        <dbReference type="ARBA" id="ARBA00010641"/>
    </source>
</evidence>
<keyword evidence="4 6" id="KW-0238">DNA-binding</keyword>
<protein>
    <recommendedName>
        <fullName evidence="6">RNA polymerase sigma factor</fullName>
    </recommendedName>
</protein>
<dbReference type="GO" id="GO:0006352">
    <property type="term" value="P:DNA-templated transcription initiation"/>
    <property type="evidence" value="ECO:0007669"/>
    <property type="project" value="InterPro"/>
</dbReference>
<dbReference type="InterPro" id="IPR039425">
    <property type="entry name" value="RNA_pol_sigma-70-like"/>
</dbReference>
<keyword evidence="10" id="KW-1185">Reference proteome</keyword>
<dbReference type="InterPro" id="IPR013324">
    <property type="entry name" value="RNA_pol_sigma_r3/r4-like"/>
</dbReference>
<evidence type="ECO:0000256" key="5">
    <source>
        <dbReference type="ARBA" id="ARBA00023163"/>
    </source>
</evidence>
<dbReference type="NCBIfam" id="TIGR02937">
    <property type="entry name" value="sigma70-ECF"/>
    <property type="match status" value="1"/>
</dbReference>
<dbReference type="PANTHER" id="PTHR43133">
    <property type="entry name" value="RNA POLYMERASE ECF-TYPE SIGMA FACTO"/>
    <property type="match status" value="1"/>
</dbReference>
<comment type="caution">
    <text evidence="9">The sequence shown here is derived from an EMBL/GenBank/DDBJ whole genome shotgun (WGS) entry which is preliminary data.</text>
</comment>
<dbReference type="InterPro" id="IPR013249">
    <property type="entry name" value="RNA_pol_sigma70_r4_t2"/>
</dbReference>
<evidence type="ECO:0000313" key="10">
    <source>
        <dbReference type="Proteomes" id="UP000248806"/>
    </source>
</evidence>
<evidence type="ECO:0000313" key="9">
    <source>
        <dbReference type="EMBL" id="PZW19363.1"/>
    </source>
</evidence>
<evidence type="ECO:0000256" key="4">
    <source>
        <dbReference type="ARBA" id="ARBA00023125"/>
    </source>
</evidence>
<dbReference type="OrthoDB" id="9784272at2"/>
<dbReference type="InterPro" id="IPR007627">
    <property type="entry name" value="RNA_pol_sigma70_r2"/>
</dbReference>
<evidence type="ECO:0000256" key="3">
    <source>
        <dbReference type="ARBA" id="ARBA00023082"/>
    </source>
</evidence>
<evidence type="ECO:0000259" key="8">
    <source>
        <dbReference type="Pfam" id="PF08281"/>
    </source>
</evidence>
<dbReference type="PANTHER" id="PTHR43133:SF32">
    <property type="entry name" value="BLR3042 PROTEIN"/>
    <property type="match status" value="1"/>
</dbReference>
<dbReference type="InterPro" id="IPR013325">
    <property type="entry name" value="RNA_pol_sigma_r2"/>
</dbReference>
<dbReference type="GO" id="GO:0016987">
    <property type="term" value="F:sigma factor activity"/>
    <property type="evidence" value="ECO:0007669"/>
    <property type="project" value="UniProtKB-KW"/>
</dbReference>
<dbReference type="Pfam" id="PF08281">
    <property type="entry name" value="Sigma70_r4_2"/>
    <property type="match status" value="1"/>
</dbReference>
<reference evidence="9 10" key="1">
    <citation type="submission" date="2018-06" db="EMBL/GenBank/DDBJ databases">
        <title>Genomic Encyclopedia of Archaeal and Bacterial Type Strains, Phase II (KMG-II): from individual species to whole genera.</title>
        <authorList>
            <person name="Goeker M."/>
        </authorList>
    </citation>
    <scope>NUCLEOTIDE SEQUENCE [LARGE SCALE GENOMIC DNA]</scope>
    <source>
        <strain evidence="9 10">ATCC BAA-1881</strain>
    </source>
</reference>
<evidence type="ECO:0000256" key="6">
    <source>
        <dbReference type="RuleBase" id="RU000716"/>
    </source>
</evidence>
<dbReference type="Gene3D" id="1.10.1740.10">
    <property type="match status" value="1"/>
</dbReference>
<dbReference type="Pfam" id="PF04542">
    <property type="entry name" value="Sigma70_r2"/>
    <property type="match status" value="1"/>
</dbReference>
<gene>
    <name evidence="9" type="ORF">EI42_06117</name>
</gene>
<dbReference type="Proteomes" id="UP000248806">
    <property type="component" value="Unassembled WGS sequence"/>
</dbReference>
<keyword evidence="5 6" id="KW-0804">Transcription</keyword>
<evidence type="ECO:0000259" key="7">
    <source>
        <dbReference type="Pfam" id="PF04542"/>
    </source>
</evidence>
<dbReference type="SUPFAM" id="SSF88659">
    <property type="entry name" value="Sigma3 and sigma4 domains of RNA polymerase sigma factors"/>
    <property type="match status" value="1"/>
</dbReference>
<evidence type="ECO:0000256" key="2">
    <source>
        <dbReference type="ARBA" id="ARBA00023015"/>
    </source>
</evidence>
<dbReference type="SUPFAM" id="SSF88946">
    <property type="entry name" value="Sigma2 domain of RNA polymerase sigma factors"/>
    <property type="match status" value="1"/>
</dbReference>
<dbReference type="InterPro" id="IPR000838">
    <property type="entry name" value="RNA_pol_sigma70_ECF_CS"/>
</dbReference>
<dbReference type="PROSITE" id="PS01063">
    <property type="entry name" value="SIGMA70_ECF"/>
    <property type="match status" value="1"/>
</dbReference>
<dbReference type="AlphaFoldDB" id="A0A326U2B9"/>
<comment type="similarity">
    <text evidence="1 6">Belongs to the sigma-70 factor family. ECF subfamily.</text>
</comment>
<dbReference type="CDD" id="cd06171">
    <property type="entry name" value="Sigma70_r4"/>
    <property type="match status" value="1"/>
</dbReference>